<protein>
    <recommendedName>
        <fullName evidence="1">Probable branched-chain-amino-acid aminotransferase</fullName>
    </recommendedName>
</protein>
<dbReference type="Gene3D" id="3.30.470.10">
    <property type="match status" value="1"/>
</dbReference>
<keyword evidence="2" id="KW-0808">Transferase</keyword>
<dbReference type="InterPro" id="IPR043131">
    <property type="entry name" value="BCAT-like_N"/>
</dbReference>
<dbReference type="Gene3D" id="3.20.10.10">
    <property type="entry name" value="D-amino Acid Aminotransferase, subunit A, domain 2"/>
    <property type="match status" value="1"/>
</dbReference>
<dbReference type="Proteomes" id="UP000309061">
    <property type="component" value="Chromosome"/>
</dbReference>
<dbReference type="InterPro" id="IPR036038">
    <property type="entry name" value="Aminotransferase-like"/>
</dbReference>
<evidence type="ECO:0000313" key="2">
    <source>
        <dbReference type="EMBL" id="QGM45350.1"/>
    </source>
</evidence>
<dbReference type="OrthoDB" id="9809239at2"/>
<evidence type="ECO:0000313" key="3">
    <source>
        <dbReference type="Proteomes" id="UP000309061"/>
    </source>
</evidence>
<proteinExistence type="predicted"/>
<dbReference type="Pfam" id="PF01063">
    <property type="entry name" value="Aminotran_4"/>
    <property type="match status" value="1"/>
</dbReference>
<reference evidence="2 3" key="1">
    <citation type="submission" date="2019-11" db="EMBL/GenBank/DDBJ databases">
        <title>The genome sequence of Methylocystis heyeri.</title>
        <authorList>
            <person name="Oshkin I.Y."/>
            <person name="Miroshnikov K."/>
            <person name="Dedysh S.N."/>
        </authorList>
    </citation>
    <scope>NUCLEOTIDE SEQUENCE [LARGE SCALE GENOMIC DNA]</scope>
    <source>
        <strain evidence="2 3">H2</strain>
    </source>
</reference>
<dbReference type="RefSeq" id="WP_136495633.1">
    <property type="nucleotide sequence ID" value="NZ_CP046052.1"/>
</dbReference>
<keyword evidence="2" id="KW-0032">Aminotransferase</keyword>
<dbReference type="InterPro" id="IPR043132">
    <property type="entry name" value="BCAT-like_C"/>
</dbReference>
<keyword evidence="3" id="KW-1185">Reference proteome</keyword>
<dbReference type="KEGG" id="mhey:H2LOC_006365"/>
<dbReference type="NCBIfam" id="NF005731">
    <property type="entry name" value="PRK07546.1-5"/>
    <property type="match status" value="1"/>
</dbReference>
<dbReference type="InterPro" id="IPR001544">
    <property type="entry name" value="Aminotrans_IV"/>
</dbReference>
<dbReference type="GO" id="GO:0008483">
    <property type="term" value="F:transaminase activity"/>
    <property type="evidence" value="ECO:0007669"/>
    <property type="project" value="UniProtKB-KW"/>
</dbReference>
<name>A0A6B8KFY6_9HYPH</name>
<dbReference type="AlphaFoldDB" id="A0A6B8KFY6"/>
<accession>A0A6B8KFY6</accession>
<evidence type="ECO:0000256" key="1">
    <source>
        <dbReference type="ARBA" id="ARBA00014472"/>
    </source>
</evidence>
<organism evidence="2 3">
    <name type="scientific">Methylocystis heyeri</name>
    <dbReference type="NCBI Taxonomy" id="391905"/>
    <lineage>
        <taxon>Bacteria</taxon>
        <taxon>Pseudomonadati</taxon>
        <taxon>Pseudomonadota</taxon>
        <taxon>Alphaproteobacteria</taxon>
        <taxon>Hyphomicrobiales</taxon>
        <taxon>Methylocystaceae</taxon>
        <taxon>Methylocystis</taxon>
    </lineage>
</organism>
<dbReference type="EMBL" id="CP046052">
    <property type="protein sequence ID" value="QGM45350.1"/>
    <property type="molecule type" value="Genomic_DNA"/>
</dbReference>
<sequence>MSDQGAVPDGGVSGFGLIETLLWTPSDGFFLLDLHLGRLGDSARRLGFSFDRAAALAALIAAVEGFSQGAATPPQALRVRLVLQQGGALEVGAVAIEPVPPQTVWRVAVARARFDSGQPLLGHKTTRRELYESELAASGADEVLFLNERDEVCEGARANVFLERGGKLLTPPLSCGLLPGTLRANLLREGRAKEAVLRLSDFEGADFFMGNSVRGLVRARLY</sequence>
<gene>
    <name evidence="2" type="ORF">H2LOC_006365</name>
</gene>
<dbReference type="SUPFAM" id="SSF56752">
    <property type="entry name" value="D-aminoacid aminotransferase-like PLP-dependent enzymes"/>
    <property type="match status" value="1"/>
</dbReference>